<evidence type="ECO:0000256" key="1">
    <source>
        <dbReference type="ARBA" id="ARBA00023125"/>
    </source>
</evidence>
<dbReference type="InterPro" id="IPR045823">
    <property type="entry name" value="TetR_C_32"/>
</dbReference>
<dbReference type="PRINTS" id="PR00455">
    <property type="entry name" value="HTHTETR"/>
</dbReference>
<feature type="region of interest" description="Disordered" evidence="3">
    <location>
        <begin position="253"/>
        <end position="272"/>
    </location>
</feature>
<evidence type="ECO:0000256" key="2">
    <source>
        <dbReference type="PROSITE-ProRule" id="PRU00335"/>
    </source>
</evidence>
<dbReference type="InterPro" id="IPR009057">
    <property type="entry name" value="Homeodomain-like_sf"/>
</dbReference>
<evidence type="ECO:0000256" key="3">
    <source>
        <dbReference type="SAM" id="MobiDB-lite"/>
    </source>
</evidence>
<dbReference type="Proteomes" id="UP000263094">
    <property type="component" value="Unassembled WGS sequence"/>
</dbReference>
<dbReference type="AlphaFoldDB" id="A0A372M1R3"/>
<evidence type="ECO:0000259" key="4">
    <source>
        <dbReference type="PROSITE" id="PS50977"/>
    </source>
</evidence>
<dbReference type="SUPFAM" id="SSF46689">
    <property type="entry name" value="Homeodomain-like"/>
    <property type="match status" value="1"/>
</dbReference>
<proteinExistence type="predicted"/>
<feature type="domain" description="HTH tetR-type" evidence="4">
    <location>
        <begin position="53"/>
        <end position="112"/>
    </location>
</feature>
<comment type="caution">
    <text evidence="5">The sequence shown here is derived from an EMBL/GenBank/DDBJ whole genome shotgun (WGS) entry which is preliminary data.</text>
</comment>
<evidence type="ECO:0000313" key="6">
    <source>
        <dbReference type="Proteomes" id="UP000263094"/>
    </source>
</evidence>
<dbReference type="Pfam" id="PF19344">
    <property type="entry name" value="TetR_C_32"/>
    <property type="match status" value="1"/>
</dbReference>
<reference evidence="5 6" key="1">
    <citation type="submission" date="2018-08" db="EMBL/GenBank/DDBJ databases">
        <title>Isolation, diversity and antifungal activity of Actinobacteria from wheat.</title>
        <authorList>
            <person name="Han C."/>
        </authorList>
    </citation>
    <scope>NUCLEOTIDE SEQUENCE [LARGE SCALE GENOMIC DNA]</scope>
    <source>
        <strain evidence="5 6">NEAU-YY421</strain>
    </source>
</reference>
<dbReference type="PROSITE" id="PS50977">
    <property type="entry name" value="HTH_TETR_2"/>
    <property type="match status" value="1"/>
</dbReference>
<dbReference type="Pfam" id="PF00440">
    <property type="entry name" value="TetR_N"/>
    <property type="match status" value="1"/>
</dbReference>
<sequence>MVHSSLTGPGCYPGLRLPEVACNLPRVAVKSGGDGGRRSVVDGRRERWRSHRAARRAEFVDAALRSLARTGPELRVDQVAAEAGVSKPVLYRQFTDKADLLAALHERATAIFAGRLAPALAPAAASPNALIRGAVDAFFSVLDDHPDLYRLVSRTLPTGPGREGSGLRQGRTLAAATLTQLFDEYLHAFGADTRDAAPLAQAVVGMVQQSAEWWLETRATGRGASVDFLTRAVWDVVDGALRRQGIELDPELPVSTEEFLTSAGRRTPDEER</sequence>
<dbReference type="PANTHER" id="PTHR30055:SF160">
    <property type="entry name" value="TRANSCRIPTIONAL REGULATORY PROTEIN (PROBABLY ASNC-FAMILY)-RELATED"/>
    <property type="match status" value="1"/>
</dbReference>
<dbReference type="Gene3D" id="1.10.357.10">
    <property type="entry name" value="Tetracycline Repressor, domain 2"/>
    <property type="match status" value="1"/>
</dbReference>
<accession>A0A372M1R3</accession>
<evidence type="ECO:0000313" key="5">
    <source>
        <dbReference type="EMBL" id="RFU84540.1"/>
    </source>
</evidence>
<keyword evidence="6" id="KW-1185">Reference proteome</keyword>
<dbReference type="EMBL" id="QUAK01000119">
    <property type="protein sequence ID" value="RFU84540.1"/>
    <property type="molecule type" value="Genomic_DNA"/>
</dbReference>
<dbReference type="GO" id="GO:0000976">
    <property type="term" value="F:transcription cis-regulatory region binding"/>
    <property type="evidence" value="ECO:0007669"/>
    <property type="project" value="TreeGrafter"/>
</dbReference>
<dbReference type="InterPro" id="IPR036271">
    <property type="entry name" value="Tet_transcr_reg_TetR-rel_C_sf"/>
</dbReference>
<feature type="DNA-binding region" description="H-T-H motif" evidence="2">
    <location>
        <begin position="75"/>
        <end position="94"/>
    </location>
</feature>
<dbReference type="SUPFAM" id="SSF48498">
    <property type="entry name" value="Tetracyclin repressor-like, C-terminal domain"/>
    <property type="match status" value="1"/>
</dbReference>
<protein>
    <submittedName>
        <fullName evidence="5">TetR/AcrR family transcriptional regulator</fullName>
    </submittedName>
</protein>
<name>A0A372M1R3_9ACTN</name>
<dbReference type="GO" id="GO:0003700">
    <property type="term" value="F:DNA-binding transcription factor activity"/>
    <property type="evidence" value="ECO:0007669"/>
    <property type="project" value="TreeGrafter"/>
</dbReference>
<dbReference type="PANTHER" id="PTHR30055">
    <property type="entry name" value="HTH-TYPE TRANSCRIPTIONAL REGULATOR RUTR"/>
    <property type="match status" value="1"/>
</dbReference>
<gene>
    <name evidence="5" type="ORF">DY218_22075</name>
</gene>
<dbReference type="InterPro" id="IPR001647">
    <property type="entry name" value="HTH_TetR"/>
</dbReference>
<keyword evidence="1 2" id="KW-0238">DNA-binding</keyword>
<organism evidence="5 6">
    <name type="scientific">Streptomyces triticagri</name>
    <dbReference type="NCBI Taxonomy" id="2293568"/>
    <lineage>
        <taxon>Bacteria</taxon>
        <taxon>Bacillati</taxon>
        <taxon>Actinomycetota</taxon>
        <taxon>Actinomycetes</taxon>
        <taxon>Kitasatosporales</taxon>
        <taxon>Streptomycetaceae</taxon>
        <taxon>Streptomyces</taxon>
    </lineage>
</organism>
<dbReference type="InterPro" id="IPR050109">
    <property type="entry name" value="HTH-type_TetR-like_transc_reg"/>
</dbReference>